<dbReference type="EMBL" id="BQKY01000008">
    <property type="protein sequence ID" value="GJN91179.1"/>
    <property type="molecule type" value="Genomic_DNA"/>
</dbReference>
<dbReference type="Gene3D" id="3.30.710.10">
    <property type="entry name" value="Potassium Channel Kv1.1, Chain A"/>
    <property type="match status" value="1"/>
</dbReference>
<sequence length="478" mass="53919">MAAPSGRVGPSRRSSKRPELLKSTYDGGFEWFWTFELDNLDLTKRKIDTELEISTPMAGEWRLSVFADADDADKDCIVGLECRRPSACRDATADVRLYWTTEGNRCALIAEQLFSKVLSADVGALAEFWGVSVGRKELERAEEDSQGRFVAAKHRRYSLVVEMRQMSAVPLLVAADLKDRTPDTTRSPIPHDVRLFFPNAGSKGAEIWTTAHLLSLSSPYLKDLLSSDFAESVTLSSKKRQRRSAAPEQDVKLQGQSSKDYHDSDDEVDDLFLDNFPRPLFDLELLSPDHHHGDRHATYYATIRWLETGNIAFLDLTSQCKPQDPAATRTRDDYLCGELLGHNKSDGSQDCTKEPHSTPWCPVSSKSVYRLAHLLQLDHLQQVCLTNLGLNITHHAAARELFDNASVLYDAWREVLLDYVVEHWDDVTATSTWQEMDARIERDEVPGAAPILRQLMKRLKVKADEDKKQALVTASNSR</sequence>
<keyword evidence="3" id="KW-1185">Reference proteome</keyword>
<protein>
    <submittedName>
        <fullName evidence="2">Uncharacterized protein</fullName>
    </submittedName>
</protein>
<comment type="caution">
    <text evidence="2">The sequence shown here is derived from an EMBL/GenBank/DDBJ whole genome shotgun (WGS) entry which is preliminary data.</text>
</comment>
<proteinExistence type="predicted"/>
<evidence type="ECO:0000256" key="1">
    <source>
        <dbReference type="SAM" id="MobiDB-lite"/>
    </source>
</evidence>
<reference evidence="2 3" key="1">
    <citation type="submission" date="2021-12" db="EMBL/GenBank/DDBJ databases">
        <title>High titer production of polyol ester of fatty acids by Rhodotorula paludigena BS15 towards product separation-free biomass refinery.</title>
        <authorList>
            <person name="Mano J."/>
            <person name="Ono H."/>
            <person name="Tanaka T."/>
            <person name="Naito K."/>
            <person name="Sushida H."/>
            <person name="Ike M."/>
            <person name="Tokuyasu K."/>
            <person name="Kitaoka M."/>
        </authorList>
    </citation>
    <scope>NUCLEOTIDE SEQUENCE [LARGE SCALE GENOMIC DNA]</scope>
    <source>
        <strain evidence="2 3">BS15</strain>
    </source>
</reference>
<gene>
    <name evidence="2" type="ORF">Rhopal_004197-T1</name>
</gene>
<name>A0AAV5GL23_9BASI</name>
<dbReference type="AlphaFoldDB" id="A0AAV5GL23"/>
<evidence type="ECO:0000313" key="2">
    <source>
        <dbReference type="EMBL" id="GJN91179.1"/>
    </source>
</evidence>
<organism evidence="2 3">
    <name type="scientific">Rhodotorula paludigena</name>
    <dbReference type="NCBI Taxonomy" id="86838"/>
    <lineage>
        <taxon>Eukaryota</taxon>
        <taxon>Fungi</taxon>
        <taxon>Dikarya</taxon>
        <taxon>Basidiomycota</taxon>
        <taxon>Pucciniomycotina</taxon>
        <taxon>Microbotryomycetes</taxon>
        <taxon>Sporidiobolales</taxon>
        <taxon>Sporidiobolaceae</taxon>
        <taxon>Rhodotorula</taxon>
    </lineage>
</organism>
<feature type="region of interest" description="Disordered" evidence="1">
    <location>
        <begin position="236"/>
        <end position="264"/>
    </location>
</feature>
<dbReference type="Proteomes" id="UP001342314">
    <property type="component" value="Unassembled WGS sequence"/>
</dbReference>
<dbReference type="InterPro" id="IPR011333">
    <property type="entry name" value="SKP1/BTB/POZ_sf"/>
</dbReference>
<accession>A0AAV5GL23</accession>
<evidence type="ECO:0000313" key="3">
    <source>
        <dbReference type="Proteomes" id="UP001342314"/>
    </source>
</evidence>